<feature type="transmembrane region" description="Helical" evidence="1">
    <location>
        <begin position="14"/>
        <end position="35"/>
    </location>
</feature>
<evidence type="ECO:0008006" key="4">
    <source>
        <dbReference type="Google" id="ProtNLM"/>
    </source>
</evidence>
<dbReference type="InterPro" id="IPR012902">
    <property type="entry name" value="N_methyl_site"/>
</dbReference>
<keyword evidence="1" id="KW-0472">Membrane</keyword>
<keyword evidence="1" id="KW-0812">Transmembrane</keyword>
<dbReference type="EMBL" id="BMJE01000003">
    <property type="protein sequence ID" value="GGB73407.1"/>
    <property type="molecule type" value="Genomic_DNA"/>
</dbReference>
<dbReference type="Proteomes" id="UP000615760">
    <property type="component" value="Unassembled WGS sequence"/>
</dbReference>
<dbReference type="RefSeq" id="WP_188620321.1">
    <property type="nucleotide sequence ID" value="NZ_BMJE01000003.1"/>
</dbReference>
<name>A0ABQ1JPY0_9FLAO</name>
<sequence>MASNKVKSFTLSEMLVVMIITAIVVGIAFSVLNLVQRQISGIEKNFSKTTALSLFEQRLWADFNRHNNIIANSNTIIFVSDVDTVLYTFNENHVLRNTDTINTKLITNKFYYLGKEVQSGTIDAVLISAGKEMSNYSIFASMEHDASYFMNNDGF</sequence>
<evidence type="ECO:0000313" key="3">
    <source>
        <dbReference type="Proteomes" id="UP000615760"/>
    </source>
</evidence>
<proteinExistence type="predicted"/>
<keyword evidence="3" id="KW-1185">Reference proteome</keyword>
<dbReference type="Pfam" id="PF07963">
    <property type="entry name" value="N_methyl"/>
    <property type="match status" value="1"/>
</dbReference>
<gene>
    <name evidence="2" type="ORF">GCM10007424_11650</name>
</gene>
<comment type="caution">
    <text evidence="2">The sequence shown here is derived from an EMBL/GenBank/DDBJ whole genome shotgun (WGS) entry which is preliminary data.</text>
</comment>
<evidence type="ECO:0000313" key="2">
    <source>
        <dbReference type="EMBL" id="GGB73407.1"/>
    </source>
</evidence>
<evidence type="ECO:0000256" key="1">
    <source>
        <dbReference type="SAM" id="Phobius"/>
    </source>
</evidence>
<reference evidence="3" key="1">
    <citation type="journal article" date="2019" name="Int. J. Syst. Evol. Microbiol.">
        <title>The Global Catalogue of Microorganisms (GCM) 10K type strain sequencing project: providing services to taxonomists for standard genome sequencing and annotation.</title>
        <authorList>
            <consortium name="The Broad Institute Genomics Platform"/>
            <consortium name="The Broad Institute Genome Sequencing Center for Infectious Disease"/>
            <person name="Wu L."/>
            <person name="Ma J."/>
        </authorList>
    </citation>
    <scope>NUCLEOTIDE SEQUENCE [LARGE SCALE GENOMIC DNA]</scope>
    <source>
        <strain evidence="3">CGMCC 1.15461</strain>
    </source>
</reference>
<protein>
    <recommendedName>
        <fullName evidence="4">Prepilin-type N-terminal cleavage/methylation domain-containing protein</fullName>
    </recommendedName>
</protein>
<accession>A0ABQ1JPY0</accession>
<keyword evidence="1" id="KW-1133">Transmembrane helix</keyword>
<organism evidence="2 3">
    <name type="scientific">Flavobacterium suaedae</name>
    <dbReference type="NCBI Taxonomy" id="1767027"/>
    <lineage>
        <taxon>Bacteria</taxon>
        <taxon>Pseudomonadati</taxon>
        <taxon>Bacteroidota</taxon>
        <taxon>Flavobacteriia</taxon>
        <taxon>Flavobacteriales</taxon>
        <taxon>Flavobacteriaceae</taxon>
        <taxon>Flavobacterium</taxon>
    </lineage>
</organism>